<reference evidence="1" key="1">
    <citation type="submission" date="2023-01" db="EMBL/GenBank/DDBJ databases">
        <title>Oxazolidinone resistance genes in florfenicol resistant enterococci from beef cattle and veal calves at slaughter.</title>
        <authorList>
            <person name="Biggel M."/>
        </authorList>
    </citation>
    <scope>NUCLEOTIDE SEQUENCE</scope>
    <source>
        <strain evidence="1">K79-1</strain>
    </source>
</reference>
<protein>
    <submittedName>
        <fullName evidence="1">Uncharacterized protein</fullName>
    </submittedName>
</protein>
<dbReference type="RefSeq" id="WP_271735338.1">
    <property type="nucleotide sequence ID" value="NZ_CP116590.1"/>
</dbReference>
<proteinExistence type="predicted"/>
<sequence length="154" mass="18027">MNIQERIEALETEFNEKIKALKAEVQREDEFPQFGDDYWYVDSDTDVMDTASYDGEYDRGRLSIGNVFKTKEQAEFAVEKLKVEAELRKHSRPFEYGKFNYYLFFDIDGNSIITDFTSYCPPQGAIYFESEEKAQQAIKSVGIDRIKKYLFGVE</sequence>
<evidence type="ECO:0000313" key="1">
    <source>
        <dbReference type="EMBL" id="WCG37066.1"/>
    </source>
</evidence>
<gene>
    <name evidence="1" type="ORF">PML80_05945</name>
</gene>
<evidence type="ECO:0000313" key="2">
    <source>
        <dbReference type="Proteomes" id="UP001179483"/>
    </source>
</evidence>
<organism evidence="1 2">
    <name type="scientific">Aerococcus urinaeequi</name>
    <dbReference type="NCBI Taxonomy" id="51665"/>
    <lineage>
        <taxon>Bacteria</taxon>
        <taxon>Bacillati</taxon>
        <taxon>Bacillota</taxon>
        <taxon>Bacilli</taxon>
        <taxon>Lactobacillales</taxon>
        <taxon>Aerococcaceae</taxon>
        <taxon>Aerococcus</taxon>
    </lineage>
</organism>
<dbReference type="Proteomes" id="UP001179483">
    <property type="component" value="Chromosome"/>
</dbReference>
<dbReference type="AlphaFoldDB" id="A0AAF0BJD6"/>
<name>A0AAF0BJD6_9LACT</name>
<dbReference type="EMBL" id="CP116590">
    <property type="protein sequence ID" value="WCG37066.1"/>
    <property type="molecule type" value="Genomic_DNA"/>
</dbReference>
<accession>A0AAF0BJD6</accession>